<proteinExistence type="inferred from homology"/>
<organism evidence="4 5">
    <name type="scientific">Marivita lacus</name>
    <dbReference type="NCBI Taxonomy" id="1323742"/>
    <lineage>
        <taxon>Bacteria</taxon>
        <taxon>Pseudomonadati</taxon>
        <taxon>Pseudomonadota</taxon>
        <taxon>Alphaproteobacteria</taxon>
        <taxon>Rhodobacterales</taxon>
        <taxon>Roseobacteraceae</taxon>
        <taxon>Marivita</taxon>
    </lineage>
</organism>
<sequence length="113" mass="12563">MNKISMFQMASQRLEWLSARQKVVAENIANANTPSYVGRDVQKFEDFLTGNRFGTESVKVEDTASSWGGSKDGNTVVLEEQTILASQINGQFHLASRLYRKGHDLIGLASGRR</sequence>
<keyword evidence="4" id="KW-0282">Flagellum</keyword>
<dbReference type="InterPro" id="IPR019776">
    <property type="entry name" value="Flagellar_basal_body_rod_CS"/>
</dbReference>
<evidence type="ECO:0000313" key="4">
    <source>
        <dbReference type="EMBL" id="GGC09876.1"/>
    </source>
</evidence>
<evidence type="ECO:0000313" key="5">
    <source>
        <dbReference type="Proteomes" id="UP000645462"/>
    </source>
</evidence>
<dbReference type="Pfam" id="PF00460">
    <property type="entry name" value="Flg_bb_rod"/>
    <property type="match status" value="1"/>
</dbReference>
<name>A0ABQ1KWB9_9RHOB</name>
<comment type="caution">
    <text evidence="4">The sequence shown here is derived from an EMBL/GenBank/DDBJ whole genome shotgun (WGS) entry which is preliminary data.</text>
</comment>
<keyword evidence="5" id="KW-1185">Reference proteome</keyword>
<feature type="domain" description="Flagellar basal body rod protein N-terminal" evidence="3">
    <location>
        <begin position="10"/>
        <end position="36"/>
    </location>
</feature>
<evidence type="ECO:0000256" key="2">
    <source>
        <dbReference type="ARBA" id="ARBA00009677"/>
    </source>
</evidence>
<evidence type="ECO:0000259" key="3">
    <source>
        <dbReference type="Pfam" id="PF00460"/>
    </source>
</evidence>
<dbReference type="EMBL" id="BMFC01000007">
    <property type="protein sequence ID" value="GGC09876.1"/>
    <property type="molecule type" value="Genomic_DNA"/>
</dbReference>
<comment type="subcellular location">
    <subcellularLocation>
        <location evidence="1">Bacterial flagellum basal body</location>
    </subcellularLocation>
</comment>
<protein>
    <submittedName>
        <fullName evidence="4">Flagellar basal body rod protein FlgB</fullName>
    </submittedName>
</protein>
<comment type="similarity">
    <text evidence="2">Belongs to the flagella basal body rod proteins family.</text>
</comment>
<keyword evidence="4" id="KW-0969">Cilium</keyword>
<dbReference type="Proteomes" id="UP000645462">
    <property type="component" value="Unassembled WGS sequence"/>
</dbReference>
<evidence type="ECO:0000256" key="1">
    <source>
        <dbReference type="ARBA" id="ARBA00004117"/>
    </source>
</evidence>
<reference evidence="5" key="1">
    <citation type="journal article" date="2019" name="Int. J. Syst. Evol. Microbiol.">
        <title>The Global Catalogue of Microorganisms (GCM) 10K type strain sequencing project: providing services to taxonomists for standard genome sequencing and annotation.</title>
        <authorList>
            <consortium name="The Broad Institute Genomics Platform"/>
            <consortium name="The Broad Institute Genome Sequencing Center for Infectious Disease"/>
            <person name="Wu L."/>
            <person name="Ma J."/>
        </authorList>
    </citation>
    <scope>NUCLEOTIDE SEQUENCE [LARGE SCALE GENOMIC DNA]</scope>
    <source>
        <strain evidence="5">CGMCC 1.12478</strain>
    </source>
</reference>
<accession>A0ABQ1KWB9</accession>
<gene>
    <name evidence="4" type="ORF">GCM10011363_28140</name>
</gene>
<dbReference type="RefSeq" id="WP_188482692.1">
    <property type="nucleotide sequence ID" value="NZ_BMFC01000007.1"/>
</dbReference>
<keyword evidence="4" id="KW-0966">Cell projection</keyword>
<dbReference type="PROSITE" id="PS00588">
    <property type="entry name" value="FLAGELLA_BB_ROD"/>
    <property type="match status" value="1"/>
</dbReference>
<dbReference type="InterPro" id="IPR001444">
    <property type="entry name" value="Flag_bb_rod_N"/>
</dbReference>